<dbReference type="EMBL" id="AB174373">
    <property type="protein sequence ID" value="BAE91435.1"/>
    <property type="molecule type" value="mRNA"/>
</dbReference>
<protein>
    <submittedName>
        <fullName evidence="2">Macaca fascicularis brain cDNA clone: QtrA-16414, similar to human myotubularin related protein 9 (MTMR9), mRNA, RefSeq: NM_015458.3</fullName>
    </submittedName>
</protein>
<keyword evidence="1" id="KW-1133">Transmembrane helix</keyword>
<dbReference type="AlphaFoldDB" id="I7GEQ7"/>
<evidence type="ECO:0000313" key="2">
    <source>
        <dbReference type="EMBL" id="BAE91435.1"/>
    </source>
</evidence>
<accession>I7GEQ7</accession>
<sequence length="90" mass="10663">MPGVQYYVILVLYFLEIITIWTLATCQFLSLFQIYHKTLNPFTCLHSPTCTRTHTHTHAYTYIHSFFHQQGIETLYSVVFNSHVYVITMK</sequence>
<name>I7GEQ7_MACFA</name>
<feature type="transmembrane region" description="Helical" evidence="1">
    <location>
        <begin position="6"/>
        <end position="32"/>
    </location>
</feature>
<reference evidence="2" key="1">
    <citation type="journal article" date="2007" name="PLoS Biol.">
        <title>Rate of evolution in brain-expressed genes in humans and other primates.</title>
        <authorList>
            <person name="Wang H.-Y."/>
            <person name="Chien H.-C."/>
            <person name="Osada N."/>
            <person name="Hashimoto K."/>
            <person name="Sugano S."/>
            <person name="Gojobori T."/>
            <person name="Chou C.-K."/>
            <person name="Tsai S.-F."/>
            <person name="Wu C.-I."/>
            <person name="Shen C.-K.J."/>
        </authorList>
    </citation>
    <scope>NUCLEOTIDE SEQUENCE</scope>
</reference>
<keyword evidence="1" id="KW-0812">Transmembrane</keyword>
<keyword evidence="1" id="KW-0472">Membrane</keyword>
<organism evidence="2">
    <name type="scientific">Macaca fascicularis</name>
    <name type="common">Crab-eating macaque</name>
    <name type="synonym">Cynomolgus monkey</name>
    <dbReference type="NCBI Taxonomy" id="9541"/>
    <lineage>
        <taxon>Eukaryota</taxon>
        <taxon>Metazoa</taxon>
        <taxon>Chordata</taxon>
        <taxon>Craniata</taxon>
        <taxon>Vertebrata</taxon>
        <taxon>Euteleostomi</taxon>
        <taxon>Mammalia</taxon>
        <taxon>Eutheria</taxon>
        <taxon>Euarchontoglires</taxon>
        <taxon>Primates</taxon>
        <taxon>Haplorrhini</taxon>
        <taxon>Catarrhini</taxon>
        <taxon>Cercopithecidae</taxon>
        <taxon>Cercopithecinae</taxon>
        <taxon>Macaca</taxon>
    </lineage>
</organism>
<proteinExistence type="evidence at transcript level"/>
<evidence type="ECO:0000256" key="1">
    <source>
        <dbReference type="SAM" id="Phobius"/>
    </source>
</evidence>